<reference evidence="2 3" key="1">
    <citation type="submission" date="2019-10" db="EMBL/GenBank/DDBJ databases">
        <title>Streptomyces smaragdinus sp. nov. and Streptomyces fabii sp. nov., isolated from the gut of fungus growing-termite Macrotermes natalensis.</title>
        <authorList>
            <person name="Schwitalla J."/>
            <person name="Benndorf R."/>
            <person name="Martin K."/>
            <person name="De Beer W."/>
            <person name="Kaster A.-K."/>
            <person name="Vollmers J."/>
            <person name="Poulsen M."/>
            <person name="Beemelmanns C."/>
        </authorList>
    </citation>
    <scope>NUCLEOTIDE SEQUENCE [LARGE SCALE GENOMIC DNA]</scope>
    <source>
        <strain evidence="2 3">RB5</strain>
    </source>
</reference>
<keyword evidence="3" id="KW-1185">Reference proteome</keyword>
<dbReference type="OrthoDB" id="3376052at2"/>
<dbReference type="EMBL" id="WEGJ01000015">
    <property type="protein sequence ID" value="MQY13724.1"/>
    <property type="molecule type" value="Genomic_DNA"/>
</dbReference>
<evidence type="ECO:0000259" key="1">
    <source>
        <dbReference type="PROSITE" id="PS51186"/>
    </source>
</evidence>
<proteinExistence type="predicted"/>
<name>A0A7K0CLT7_9ACTN</name>
<comment type="caution">
    <text evidence="2">The sequence shown here is derived from an EMBL/GenBank/DDBJ whole genome shotgun (WGS) entry which is preliminary data.</text>
</comment>
<dbReference type="Pfam" id="PF00583">
    <property type="entry name" value="Acetyltransf_1"/>
    <property type="match status" value="1"/>
</dbReference>
<dbReference type="RefSeq" id="WP_153453736.1">
    <property type="nucleotide sequence ID" value="NZ_WEGJ01000015.1"/>
</dbReference>
<dbReference type="SUPFAM" id="SSF55729">
    <property type="entry name" value="Acyl-CoA N-acyltransferases (Nat)"/>
    <property type="match status" value="1"/>
</dbReference>
<protein>
    <recommendedName>
        <fullName evidence="1">N-acetyltransferase domain-containing protein</fullName>
    </recommendedName>
</protein>
<organism evidence="2 3">
    <name type="scientific">Streptomyces smaragdinus</name>
    <dbReference type="NCBI Taxonomy" id="2585196"/>
    <lineage>
        <taxon>Bacteria</taxon>
        <taxon>Bacillati</taxon>
        <taxon>Actinomycetota</taxon>
        <taxon>Actinomycetes</taxon>
        <taxon>Kitasatosporales</taxon>
        <taxon>Streptomycetaceae</taxon>
        <taxon>Streptomyces</taxon>
    </lineage>
</organism>
<dbReference type="InterPro" id="IPR016181">
    <property type="entry name" value="Acyl_CoA_acyltransferase"/>
</dbReference>
<evidence type="ECO:0000313" key="3">
    <source>
        <dbReference type="Proteomes" id="UP000466345"/>
    </source>
</evidence>
<feature type="domain" description="N-acetyltransferase" evidence="1">
    <location>
        <begin position="4"/>
        <end position="150"/>
    </location>
</feature>
<accession>A0A7K0CLT7</accession>
<dbReference type="Gene3D" id="3.40.630.30">
    <property type="match status" value="1"/>
</dbReference>
<dbReference type="GO" id="GO:0016747">
    <property type="term" value="F:acyltransferase activity, transferring groups other than amino-acyl groups"/>
    <property type="evidence" value="ECO:0007669"/>
    <property type="project" value="InterPro"/>
</dbReference>
<sequence>MHGLLVQRVDGSSDDLVADWRRVHNTIIPNHRLSLADVRERSGRNRLEVARLDGVAVGCSTVRPPSEDPSVAMVIARVLPEFRGRGFGGELYGRGLAAAAGFPGVSTVETLVLEQNEAGLRFALAKGFMEIERYPLPGDVIEIALGASLSSLLGQ</sequence>
<dbReference type="CDD" id="cd04301">
    <property type="entry name" value="NAT_SF"/>
    <property type="match status" value="1"/>
</dbReference>
<dbReference type="InterPro" id="IPR000182">
    <property type="entry name" value="GNAT_dom"/>
</dbReference>
<evidence type="ECO:0000313" key="2">
    <source>
        <dbReference type="EMBL" id="MQY13724.1"/>
    </source>
</evidence>
<dbReference type="PROSITE" id="PS51186">
    <property type="entry name" value="GNAT"/>
    <property type="match status" value="1"/>
</dbReference>
<dbReference type="AlphaFoldDB" id="A0A7K0CLT7"/>
<dbReference type="Proteomes" id="UP000466345">
    <property type="component" value="Unassembled WGS sequence"/>
</dbReference>
<gene>
    <name evidence="2" type="ORF">SRB5_38750</name>
</gene>